<dbReference type="CDD" id="cd07061">
    <property type="entry name" value="HP_HAP_like"/>
    <property type="match status" value="1"/>
</dbReference>
<sequence length="422" mass="48083">MKKFKIFLMLVLGLNSVSQLSFAKDDLKLKEMVVLSRHSVRAPLSSPDSTLGKATNHEWINWSAPKSSLTTRGGVLETMAGQYFRKYVEKNGLLDLNKMPSKDEVNIYTNSMQRTIATGRYFSVGFSPVHDLEVYHRFSESKMDPVFFPRLTKVSDDFIKKATKQINSLEGKKSLYELTKSLEPSFDEIEKTLDITESKACKMEKLCDLNDYDTKLSFKLGDEPRLSGSLKTGTIISDALILQYFEEPNDEKVTFGKKLSKEQYTLISKVKDTYGEVLFSAPIVAVNVANPLITYMKDELLSKNRKFTYLVGHDSNLASVMSALGIEDFELPNSVETKTPIGAKLVFEKWSDEKTNEEYISIKLIYQSTEQLRNLSILDLENPPVIVNLKLKGISYNKNGMYKFKDLIDRFNKALMEYENIK</sequence>
<dbReference type="AlphaFoldDB" id="A0A6I8M9X3"/>
<proteinExistence type="inferred from homology"/>
<organism evidence="3 4">
    <name type="scientific">Oceanivirga miroungae</name>
    <dbReference type="NCBI Taxonomy" id="1130046"/>
    <lineage>
        <taxon>Bacteria</taxon>
        <taxon>Fusobacteriati</taxon>
        <taxon>Fusobacteriota</taxon>
        <taxon>Fusobacteriia</taxon>
        <taxon>Fusobacteriales</taxon>
        <taxon>Leptotrichiaceae</taxon>
        <taxon>Oceanivirga</taxon>
    </lineage>
</organism>
<protein>
    <submittedName>
        <fullName evidence="3">Glucose-1-phosphatase</fullName>
        <ecNumber evidence="3">3.1.3.10</ecNumber>
    </submittedName>
</protein>
<dbReference type="GO" id="GO:0030288">
    <property type="term" value="C:outer membrane-bounded periplasmic space"/>
    <property type="evidence" value="ECO:0007669"/>
    <property type="project" value="TreeGrafter"/>
</dbReference>
<keyword evidence="4" id="KW-1185">Reference proteome</keyword>
<feature type="signal peptide" evidence="2">
    <location>
        <begin position="1"/>
        <end position="23"/>
    </location>
</feature>
<dbReference type="InterPro" id="IPR050645">
    <property type="entry name" value="Histidine_acid_phosphatase"/>
</dbReference>
<dbReference type="EC" id="3.1.3.10" evidence="3"/>
<dbReference type="PANTHER" id="PTHR11567">
    <property type="entry name" value="ACID PHOSPHATASE-RELATED"/>
    <property type="match status" value="1"/>
</dbReference>
<dbReference type="RefSeq" id="WP_156683138.1">
    <property type="nucleotide sequence ID" value="NZ_CABWIB010000001.1"/>
</dbReference>
<gene>
    <name evidence="3" type="ORF">OMES3154_00399</name>
</gene>
<keyword evidence="3" id="KW-0378">Hydrolase</keyword>
<evidence type="ECO:0000313" key="3">
    <source>
        <dbReference type="EMBL" id="VWL85117.1"/>
    </source>
</evidence>
<dbReference type="Pfam" id="PF00328">
    <property type="entry name" value="His_Phos_2"/>
    <property type="match status" value="1"/>
</dbReference>
<dbReference type="Gene3D" id="3.40.50.1240">
    <property type="entry name" value="Phosphoglycerate mutase-like"/>
    <property type="match status" value="2"/>
</dbReference>
<evidence type="ECO:0000256" key="2">
    <source>
        <dbReference type="SAM" id="SignalP"/>
    </source>
</evidence>
<comment type="similarity">
    <text evidence="1">Belongs to the histidine acid phosphatase family.</text>
</comment>
<evidence type="ECO:0000256" key="1">
    <source>
        <dbReference type="ARBA" id="ARBA00005375"/>
    </source>
</evidence>
<name>A0A6I8M9X3_9FUSO</name>
<evidence type="ECO:0000313" key="4">
    <source>
        <dbReference type="Proteomes" id="UP000419017"/>
    </source>
</evidence>
<reference evidence="3 4" key="1">
    <citation type="submission" date="2019-10" db="EMBL/GenBank/DDBJ databases">
        <authorList>
            <person name="Blom J."/>
        </authorList>
    </citation>
    <scope>NUCLEOTIDE SEQUENCE [LARGE SCALE GENOMIC DNA]</scope>
    <source>
        <strain evidence="3 4">ES3154-GLU</strain>
    </source>
</reference>
<dbReference type="Proteomes" id="UP000419017">
    <property type="component" value="Unassembled WGS sequence"/>
</dbReference>
<dbReference type="EMBL" id="CABWIB010000001">
    <property type="protein sequence ID" value="VWL85117.1"/>
    <property type="molecule type" value="Genomic_DNA"/>
</dbReference>
<feature type="chain" id="PRO_5026129136" evidence="2">
    <location>
        <begin position="24"/>
        <end position="422"/>
    </location>
</feature>
<dbReference type="InterPro" id="IPR000560">
    <property type="entry name" value="His_Pase_clade-2"/>
</dbReference>
<keyword evidence="2" id="KW-0732">Signal</keyword>
<dbReference type="PANTHER" id="PTHR11567:SF135">
    <property type="entry name" value="GLUCOSE-1-PHOSPHATASE"/>
    <property type="match status" value="1"/>
</dbReference>
<dbReference type="GO" id="GO:0008877">
    <property type="term" value="F:glucose-1-phosphatase activity"/>
    <property type="evidence" value="ECO:0007669"/>
    <property type="project" value="UniProtKB-EC"/>
</dbReference>
<dbReference type="SUPFAM" id="SSF53254">
    <property type="entry name" value="Phosphoglycerate mutase-like"/>
    <property type="match status" value="1"/>
</dbReference>
<accession>A0A6I8M9X3</accession>
<dbReference type="InterPro" id="IPR029033">
    <property type="entry name" value="His_PPase_superfam"/>
</dbReference>